<proteinExistence type="predicted"/>
<dbReference type="GO" id="GO:0009094">
    <property type="term" value="P:L-phenylalanine biosynthetic process"/>
    <property type="evidence" value="ECO:0007669"/>
    <property type="project" value="UniProtKB-UniPathway"/>
</dbReference>
<evidence type="ECO:0000256" key="1">
    <source>
        <dbReference type="ARBA" id="ARBA00000824"/>
    </source>
</evidence>
<keyword evidence="10" id="KW-0584">Phenylalanine biosynthesis</keyword>
<dbReference type="Pfam" id="PF00800">
    <property type="entry name" value="PDT"/>
    <property type="match status" value="1"/>
</dbReference>
<dbReference type="OrthoDB" id="9802281at2"/>
<evidence type="ECO:0000313" key="19">
    <source>
        <dbReference type="Proteomes" id="UP000011885"/>
    </source>
</evidence>
<evidence type="ECO:0000313" key="18">
    <source>
        <dbReference type="EMBL" id="EMI52373.1"/>
    </source>
</evidence>
<dbReference type="SUPFAM" id="SSF53850">
    <property type="entry name" value="Periplasmic binding protein-like II"/>
    <property type="match status" value="1"/>
</dbReference>
<dbReference type="SUPFAM" id="SSF55021">
    <property type="entry name" value="ACT-like"/>
    <property type="match status" value="1"/>
</dbReference>
<evidence type="ECO:0000256" key="3">
    <source>
        <dbReference type="ARBA" id="ARBA00004741"/>
    </source>
</evidence>
<dbReference type="PROSITE" id="PS51671">
    <property type="entry name" value="ACT"/>
    <property type="match status" value="1"/>
</dbReference>
<sequence length="354" mass="38000">MSNASQKPSVDHLKLIDRELLDLVSRRQKIVAEMMEQPEQEFGLQEAILAAEALVDGEVAALSEAAQKAILRHIVSACYQAAQPQRVAFLGPVDSYSHLAGLAYFGEGMELTPVSSIGAVFDSVERGDCQYGIVPIENSTDGRIVDTLGKLANGEVNITGELLLAIHHNLLSHSARDKITQVHSKPQALSQCRGWLASHLPGVELVETASTAAAAEAASTTPGIAAVASLAAGRRYGLDVVQASIEDNRNNVTRFAVLGSDRPGPSGDDKTTLLFEVEHRPGALADVMGIFRDCELNLTWIESFPQPGRPNEYFFIVEFPGHQADPGVSKMLATLGLQTQRVAVLGSYPVGRRV</sequence>
<dbReference type="InterPro" id="IPR008242">
    <property type="entry name" value="Chor_mutase/pphenate_deHydtase"/>
</dbReference>
<dbReference type="PROSITE" id="PS51171">
    <property type="entry name" value="PREPHENATE_DEHYDR_3"/>
    <property type="match status" value="1"/>
</dbReference>
<keyword evidence="8" id="KW-0028">Amino-acid biosynthesis</keyword>
<evidence type="ECO:0000256" key="5">
    <source>
        <dbReference type="ARBA" id="ARBA00012404"/>
    </source>
</evidence>
<evidence type="ECO:0000256" key="12">
    <source>
        <dbReference type="ARBA" id="ARBA00031175"/>
    </source>
</evidence>
<dbReference type="CDD" id="cd04905">
    <property type="entry name" value="ACT_CM-PDT"/>
    <property type="match status" value="1"/>
</dbReference>
<dbReference type="UniPathway" id="UPA00121">
    <property type="reaction ID" value="UER00345"/>
</dbReference>
<evidence type="ECO:0000256" key="14">
    <source>
        <dbReference type="ARBA" id="ARBA00047848"/>
    </source>
</evidence>
<gene>
    <name evidence="18" type="ORF">RSSM_06186</name>
</gene>
<dbReference type="Gene3D" id="3.40.190.10">
    <property type="entry name" value="Periplasmic binding protein-like II"/>
    <property type="match status" value="2"/>
</dbReference>
<organism evidence="18 19">
    <name type="scientific">Rhodopirellula sallentina SM41</name>
    <dbReference type="NCBI Taxonomy" id="1263870"/>
    <lineage>
        <taxon>Bacteria</taxon>
        <taxon>Pseudomonadati</taxon>
        <taxon>Planctomycetota</taxon>
        <taxon>Planctomycetia</taxon>
        <taxon>Pirellulales</taxon>
        <taxon>Pirellulaceae</taxon>
        <taxon>Rhodopirellula</taxon>
    </lineage>
</organism>
<dbReference type="PANTHER" id="PTHR21022:SF19">
    <property type="entry name" value="PREPHENATE DEHYDRATASE-RELATED"/>
    <property type="match status" value="1"/>
</dbReference>
<name>M5U8S6_9BACT</name>
<dbReference type="InterPro" id="IPR001086">
    <property type="entry name" value="Preph_deHydtase"/>
</dbReference>
<dbReference type="CDD" id="cd13630">
    <property type="entry name" value="PBP2_PDT_1"/>
    <property type="match status" value="1"/>
</dbReference>
<evidence type="ECO:0000256" key="15">
    <source>
        <dbReference type="PIRSR" id="PIRSR001500-2"/>
    </source>
</evidence>
<dbReference type="RefSeq" id="WP_008687810.1">
    <property type="nucleotide sequence ID" value="NZ_ANOH01000434.1"/>
</dbReference>
<dbReference type="GO" id="GO:0005737">
    <property type="term" value="C:cytoplasm"/>
    <property type="evidence" value="ECO:0007669"/>
    <property type="project" value="TreeGrafter"/>
</dbReference>
<keyword evidence="9" id="KW-0057">Aromatic amino acid biosynthesis</keyword>
<keyword evidence="18" id="KW-0413">Isomerase</keyword>
<evidence type="ECO:0000256" key="8">
    <source>
        <dbReference type="ARBA" id="ARBA00022605"/>
    </source>
</evidence>
<dbReference type="PATRIC" id="fig|1263870.3.peg.6549"/>
<evidence type="ECO:0000256" key="2">
    <source>
        <dbReference type="ARBA" id="ARBA00002364"/>
    </source>
</evidence>
<dbReference type="EC" id="5.4.99.5" evidence="5"/>
<dbReference type="EMBL" id="ANOH01000434">
    <property type="protein sequence ID" value="EMI52373.1"/>
    <property type="molecule type" value="Genomic_DNA"/>
</dbReference>
<evidence type="ECO:0000259" key="16">
    <source>
        <dbReference type="PROSITE" id="PS51171"/>
    </source>
</evidence>
<evidence type="ECO:0000256" key="9">
    <source>
        <dbReference type="ARBA" id="ARBA00023141"/>
    </source>
</evidence>
<comment type="catalytic activity">
    <reaction evidence="14">
        <text>prephenate + H(+) = 3-phenylpyruvate + CO2 + H2O</text>
        <dbReference type="Rhea" id="RHEA:21648"/>
        <dbReference type="ChEBI" id="CHEBI:15377"/>
        <dbReference type="ChEBI" id="CHEBI:15378"/>
        <dbReference type="ChEBI" id="CHEBI:16526"/>
        <dbReference type="ChEBI" id="CHEBI:18005"/>
        <dbReference type="ChEBI" id="CHEBI:29934"/>
        <dbReference type="EC" id="4.2.1.51"/>
    </reaction>
</comment>
<comment type="pathway">
    <text evidence="3">Amino-acid biosynthesis; L-phenylalanine biosynthesis; phenylpyruvate from prephenate: step 1/1.</text>
</comment>
<comment type="pathway">
    <text evidence="4">Metabolic intermediate biosynthesis; prephenate biosynthesis; prephenate from chorismate: step 1/1.</text>
</comment>
<feature type="site" description="Essential for prephenate dehydratase activity" evidence="15">
    <location>
        <position position="253"/>
    </location>
</feature>
<comment type="caution">
    <text evidence="18">The sequence shown here is derived from an EMBL/GenBank/DDBJ whole genome shotgun (WGS) entry which is preliminary data.</text>
</comment>
<evidence type="ECO:0000256" key="6">
    <source>
        <dbReference type="ARBA" id="ARBA00013147"/>
    </source>
</evidence>
<reference evidence="18 19" key="1">
    <citation type="journal article" date="2013" name="Mar. Genomics">
        <title>Expression of sulfatases in Rhodopirellula baltica and the diversity of sulfatases in the genus Rhodopirellula.</title>
        <authorList>
            <person name="Wegner C.E."/>
            <person name="Richter-Heitmann T."/>
            <person name="Klindworth A."/>
            <person name="Klockow C."/>
            <person name="Richter M."/>
            <person name="Achstetter T."/>
            <person name="Glockner F.O."/>
            <person name="Harder J."/>
        </authorList>
    </citation>
    <scope>NUCLEOTIDE SEQUENCE [LARGE SCALE GENOMIC DNA]</scope>
    <source>
        <strain evidence="18 19">SM41</strain>
    </source>
</reference>
<evidence type="ECO:0000256" key="7">
    <source>
        <dbReference type="ARBA" id="ARBA00014401"/>
    </source>
</evidence>
<dbReference type="AlphaFoldDB" id="M5U8S6"/>
<protein>
    <recommendedName>
        <fullName evidence="7">Bifunctional chorismate mutase/prephenate dehydratase</fullName>
        <ecNumber evidence="6">4.2.1.51</ecNumber>
        <ecNumber evidence="5">5.4.99.5</ecNumber>
    </recommendedName>
    <alternativeName>
        <fullName evidence="13">Chorismate mutase-prephenate dehydratase</fullName>
    </alternativeName>
    <alternativeName>
        <fullName evidence="12">p-protein</fullName>
    </alternativeName>
</protein>
<dbReference type="GO" id="GO:0004106">
    <property type="term" value="F:chorismate mutase activity"/>
    <property type="evidence" value="ECO:0007669"/>
    <property type="project" value="UniProtKB-EC"/>
</dbReference>
<dbReference type="Gene3D" id="3.30.70.260">
    <property type="match status" value="1"/>
</dbReference>
<dbReference type="InterPro" id="IPR045865">
    <property type="entry name" value="ACT-like_dom_sf"/>
</dbReference>
<dbReference type="InterPro" id="IPR002912">
    <property type="entry name" value="ACT_dom"/>
</dbReference>
<dbReference type="Proteomes" id="UP000011885">
    <property type="component" value="Unassembled WGS sequence"/>
</dbReference>
<keyword evidence="19" id="KW-1185">Reference proteome</keyword>
<dbReference type="NCBIfam" id="NF008865">
    <property type="entry name" value="PRK11898.1"/>
    <property type="match status" value="1"/>
</dbReference>
<evidence type="ECO:0000256" key="11">
    <source>
        <dbReference type="ARBA" id="ARBA00023239"/>
    </source>
</evidence>
<keyword evidence="11" id="KW-0456">Lyase</keyword>
<dbReference type="PIRSF" id="PIRSF001500">
    <property type="entry name" value="Chor_mut_pdt_Ppr"/>
    <property type="match status" value="1"/>
</dbReference>
<dbReference type="FunFam" id="3.40.190.10:FF:000034">
    <property type="entry name" value="Chorismate mutase/prephenate dehydratase"/>
    <property type="match status" value="1"/>
</dbReference>
<comment type="function">
    <text evidence="2">Catalyzes the Claisen rearrangement of chorismate to prephenate and the decarboxylation/dehydration of prephenate to phenylpyruvate.</text>
</comment>
<dbReference type="PANTHER" id="PTHR21022">
    <property type="entry name" value="PREPHENATE DEHYDRATASE P PROTEIN"/>
    <property type="match status" value="1"/>
</dbReference>
<evidence type="ECO:0000256" key="4">
    <source>
        <dbReference type="ARBA" id="ARBA00004817"/>
    </source>
</evidence>
<evidence type="ECO:0000256" key="13">
    <source>
        <dbReference type="ARBA" id="ARBA00031520"/>
    </source>
</evidence>
<comment type="catalytic activity">
    <reaction evidence="1">
        <text>chorismate = prephenate</text>
        <dbReference type="Rhea" id="RHEA:13897"/>
        <dbReference type="ChEBI" id="CHEBI:29748"/>
        <dbReference type="ChEBI" id="CHEBI:29934"/>
        <dbReference type="EC" id="5.4.99.5"/>
    </reaction>
</comment>
<evidence type="ECO:0000259" key="17">
    <source>
        <dbReference type="PROSITE" id="PS51671"/>
    </source>
</evidence>
<evidence type="ECO:0000256" key="10">
    <source>
        <dbReference type="ARBA" id="ARBA00023222"/>
    </source>
</evidence>
<feature type="domain" description="ACT" evidence="17">
    <location>
        <begin position="272"/>
        <end position="349"/>
    </location>
</feature>
<accession>M5U8S6</accession>
<feature type="domain" description="Prephenate dehydratase" evidence="16">
    <location>
        <begin position="86"/>
        <end position="260"/>
    </location>
</feature>
<dbReference type="EC" id="4.2.1.51" evidence="6"/>
<dbReference type="GO" id="GO:0004664">
    <property type="term" value="F:prephenate dehydratase activity"/>
    <property type="evidence" value="ECO:0007669"/>
    <property type="project" value="UniProtKB-EC"/>
</dbReference>